<dbReference type="EMBL" id="CAJVQC010039532">
    <property type="protein sequence ID" value="CAG8768718.1"/>
    <property type="molecule type" value="Genomic_DNA"/>
</dbReference>
<comment type="caution">
    <text evidence="1">The sequence shown here is derived from an EMBL/GenBank/DDBJ whole genome shotgun (WGS) entry which is preliminary data.</text>
</comment>
<keyword evidence="2" id="KW-1185">Reference proteome</keyword>
<feature type="non-terminal residue" evidence="1">
    <location>
        <position position="1"/>
    </location>
</feature>
<sequence>QISEYNIKDYINDHEASLKGLIDHFDQFVECLQDHTISTNYLSTVQQFGKITGIPYVKCNIEENTRNIILRIIYKCYRSGTYQTIAGQSYSDKKPRFSQKESKKCTDSDIGTLRLSKEISNWIAKHIWNGLNIKGIVQLFKKHTHDLEDIWKKRNQNNAIQIRDNFVTYDDIYNIWKEIILESQMKYKSEEQSIELWRIELEQKNDLTCAIPLSKENNEYSIDKLFGFIVSTGKKIICKAPIILLDATYGTN</sequence>
<organism evidence="1 2">
    <name type="scientific">Racocetra persica</name>
    <dbReference type="NCBI Taxonomy" id="160502"/>
    <lineage>
        <taxon>Eukaryota</taxon>
        <taxon>Fungi</taxon>
        <taxon>Fungi incertae sedis</taxon>
        <taxon>Mucoromycota</taxon>
        <taxon>Glomeromycotina</taxon>
        <taxon>Glomeromycetes</taxon>
        <taxon>Diversisporales</taxon>
        <taxon>Gigasporaceae</taxon>
        <taxon>Racocetra</taxon>
    </lineage>
</organism>
<name>A0ACA9QY12_9GLOM</name>
<evidence type="ECO:0000313" key="1">
    <source>
        <dbReference type="EMBL" id="CAG8768718.1"/>
    </source>
</evidence>
<dbReference type="Proteomes" id="UP000789920">
    <property type="component" value="Unassembled WGS sequence"/>
</dbReference>
<evidence type="ECO:0000313" key="2">
    <source>
        <dbReference type="Proteomes" id="UP000789920"/>
    </source>
</evidence>
<feature type="non-terminal residue" evidence="1">
    <location>
        <position position="252"/>
    </location>
</feature>
<gene>
    <name evidence="1" type="ORF">RPERSI_LOCUS16133</name>
</gene>
<accession>A0ACA9QY12</accession>
<proteinExistence type="predicted"/>
<reference evidence="1" key="1">
    <citation type="submission" date="2021-06" db="EMBL/GenBank/DDBJ databases">
        <authorList>
            <person name="Kallberg Y."/>
            <person name="Tangrot J."/>
            <person name="Rosling A."/>
        </authorList>
    </citation>
    <scope>NUCLEOTIDE SEQUENCE</scope>
    <source>
        <strain evidence="1">MA461A</strain>
    </source>
</reference>
<protein>
    <submittedName>
        <fullName evidence="1">10260_t:CDS:1</fullName>
    </submittedName>
</protein>